<name>A0A6M4GPT5_9PROT</name>
<evidence type="ECO:0000256" key="1">
    <source>
        <dbReference type="SAM" id="MobiDB-lite"/>
    </source>
</evidence>
<gene>
    <name evidence="2" type="ORF">DSM104443_00228</name>
</gene>
<sequence length="356" mass="38422">MSSSALPVRAADPANGIPTPIQAPECIGDPSSLFFSENVTPAEPPHPTLPIGHYYQIVRYLGDSVSAPVSIDYGHISQSYPWPPFRGVPLTGLTVPEPAASYQRASFPEANPDNSSGFQLHCYDAGSFINTWTFPRLPITGGGAHSIYGYSFYPTQLPSIYDASPGTDFVLQAGIEIPWFQSVLDPDAPAGIVPVGQVNFFAYFLDRRSGKTFALLLGVFDNRYRPSDPTGTGFIAHDVATPFVSTPMVATSKYATVSPYSGTFTGTTWSGLRFFRAHITQDNFRRMLGDVNAYCAANPGMRYCSASAPGAPAYSTAVTDYLITDFGVLHEVFPQGDKANLSMGVHVNGLGAWNFR</sequence>
<evidence type="ECO:0000313" key="2">
    <source>
        <dbReference type="EMBL" id="QJR09192.1"/>
    </source>
</evidence>
<dbReference type="AlphaFoldDB" id="A0A6M4GPT5"/>
<evidence type="ECO:0000313" key="3">
    <source>
        <dbReference type="Proteomes" id="UP000501534"/>
    </source>
</evidence>
<keyword evidence="3" id="KW-1185">Reference proteome</keyword>
<protein>
    <submittedName>
        <fullName evidence="2">Uncharacterized protein</fullName>
    </submittedName>
</protein>
<organism evidence="2 3">
    <name type="scientific">Usitatibacter rugosus</name>
    <dbReference type="NCBI Taxonomy" id="2732067"/>
    <lineage>
        <taxon>Bacteria</taxon>
        <taxon>Pseudomonadati</taxon>
        <taxon>Pseudomonadota</taxon>
        <taxon>Betaproteobacteria</taxon>
        <taxon>Nitrosomonadales</taxon>
        <taxon>Usitatibacteraceae</taxon>
        <taxon>Usitatibacter</taxon>
    </lineage>
</organism>
<accession>A0A6M4GPT5</accession>
<dbReference type="KEGG" id="uru:DSM104443_00228"/>
<dbReference type="EMBL" id="CP053069">
    <property type="protein sequence ID" value="QJR09192.1"/>
    <property type="molecule type" value="Genomic_DNA"/>
</dbReference>
<dbReference type="Proteomes" id="UP000501534">
    <property type="component" value="Chromosome"/>
</dbReference>
<reference evidence="2 3" key="1">
    <citation type="submission" date="2020-04" db="EMBL/GenBank/DDBJ databases">
        <title>Usitatibacter rugosus gen. nov., sp. nov. and Usitatibacter palustris sp. nov., novel members of Usitatibacteraceae fam. nov. within the order Nitrosomonadales isolated from soil.</title>
        <authorList>
            <person name="Huber K.J."/>
            <person name="Neumann-Schaal M."/>
            <person name="Geppert A."/>
            <person name="Luckner M."/>
            <person name="Wanner G."/>
            <person name="Overmann J."/>
        </authorList>
    </citation>
    <scope>NUCLEOTIDE SEQUENCE [LARGE SCALE GENOMIC DNA]</scope>
    <source>
        <strain evidence="2 3">0125_3</strain>
    </source>
</reference>
<proteinExistence type="predicted"/>
<feature type="region of interest" description="Disordered" evidence="1">
    <location>
        <begin position="1"/>
        <end position="20"/>
    </location>
</feature>